<accession>A0A495QMY0</accession>
<evidence type="ECO:0000313" key="3">
    <source>
        <dbReference type="Proteomes" id="UP000274601"/>
    </source>
</evidence>
<dbReference type="EMBL" id="RBWU01000003">
    <property type="protein sequence ID" value="RKS74286.1"/>
    <property type="molecule type" value="Genomic_DNA"/>
</dbReference>
<dbReference type="AlphaFoldDB" id="A0A495QMY0"/>
<gene>
    <name evidence="2" type="ORF">BZB76_2796</name>
</gene>
<protein>
    <submittedName>
        <fullName evidence="2">Uncharacterized protein</fullName>
    </submittedName>
</protein>
<organism evidence="2 3">
    <name type="scientific">Actinomadura pelletieri DSM 43383</name>
    <dbReference type="NCBI Taxonomy" id="1120940"/>
    <lineage>
        <taxon>Bacteria</taxon>
        <taxon>Bacillati</taxon>
        <taxon>Actinomycetota</taxon>
        <taxon>Actinomycetes</taxon>
        <taxon>Streptosporangiales</taxon>
        <taxon>Thermomonosporaceae</taxon>
        <taxon>Actinomadura</taxon>
    </lineage>
</organism>
<comment type="caution">
    <text evidence="2">The sequence shown here is derived from an EMBL/GenBank/DDBJ whole genome shotgun (WGS) entry which is preliminary data.</text>
</comment>
<feature type="compositionally biased region" description="Polar residues" evidence="1">
    <location>
        <begin position="206"/>
        <end position="219"/>
    </location>
</feature>
<evidence type="ECO:0000256" key="1">
    <source>
        <dbReference type="SAM" id="MobiDB-lite"/>
    </source>
</evidence>
<evidence type="ECO:0000313" key="2">
    <source>
        <dbReference type="EMBL" id="RKS74286.1"/>
    </source>
</evidence>
<sequence>MLENQPTSWTALPDAVRLEPSTDVPAVAVPLRRLVERTPTAGQPDEQRPDLLIVPTTMFCSQPTYRPKCSTRHVPTAPPYSGPLPRPVRWTPAQAEHRVRFRCPATWGVSHTETVTSGPRLLLEIKSIDKPEERRGFPKRRLEIRQMLSLVFEGGIRQASAGRSRRAMPRAPTCAKCTTTAAARPPGGFPMPRPSPLVSVACWRSRGSTSPRSGATSRSGFRGPPDAGLVFARSMIRPGWRW</sequence>
<proteinExistence type="predicted"/>
<name>A0A495QMY0_9ACTN</name>
<feature type="region of interest" description="Disordered" evidence="1">
    <location>
        <begin position="204"/>
        <end position="224"/>
    </location>
</feature>
<dbReference type="Proteomes" id="UP000274601">
    <property type="component" value="Unassembled WGS sequence"/>
</dbReference>
<keyword evidence="3" id="KW-1185">Reference proteome</keyword>
<reference evidence="2 3" key="1">
    <citation type="submission" date="2018-10" db="EMBL/GenBank/DDBJ databases">
        <title>Genomic Encyclopedia of Archaeal and Bacterial Type Strains, Phase II (KMG-II): from individual species to whole genera.</title>
        <authorList>
            <person name="Goeker M."/>
        </authorList>
    </citation>
    <scope>NUCLEOTIDE SEQUENCE [LARGE SCALE GENOMIC DNA]</scope>
    <source>
        <strain evidence="2 3">DSM 43383</strain>
    </source>
</reference>